<name>A0A942YKQ0_9BACI</name>
<evidence type="ECO:0000313" key="3">
    <source>
        <dbReference type="Proteomes" id="UP000682713"/>
    </source>
</evidence>
<evidence type="ECO:0000313" key="2">
    <source>
        <dbReference type="EMBL" id="MBS4199847.1"/>
    </source>
</evidence>
<accession>A0A942YKQ0</accession>
<evidence type="ECO:0008006" key="4">
    <source>
        <dbReference type="Google" id="ProtNLM"/>
    </source>
</evidence>
<reference evidence="2 3" key="1">
    <citation type="submission" date="2021-05" db="EMBL/GenBank/DDBJ databases">
        <title>Novel Bacillus species.</title>
        <authorList>
            <person name="Liu G."/>
        </authorList>
    </citation>
    <scope>NUCLEOTIDE SEQUENCE [LARGE SCALE GENOMIC DNA]</scope>
    <source>
        <strain evidence="2 3">FJAT-49732</strain>
    </source>
</reference>
<dbReference type="Proteomes" id="UP000682713">
    <property type="component" value="Unassembled WGS sequence"/>
</dbReference>
<proteinExistence type="predicted"/>
<organism evidence="2 3">
    <name type="scientific">Lederbergia citrisecunda</name>
    <dbReference type="NCBI Taxonomy" id="2833583"/>
    <lineage>
        <taxon>Bacteria</taxon>
        <taxon>Bacillati</taxon>
        <taxon>Bacillota</taxon>
        <taxon>Bacilli</taxon>
        <taxon>Bacillales</taxon>
        <taxon>Bacillaceae</taxon>
        <taxon>Lederbergia</taxon>
    </lineage>
</organism>
<dbReference type="AlphaFoldDB" id="A0A942YKQ0"/>
<sequence>MKKIFIMLLSVLVVLVGCASKPKETINEEVPAVQDEGTDKIEPEVSDEESKVATQIELSVVEEAITYAGMGEDDKLESVYIENGDIEIVIELAPNDLLDPKDLAVTSYSQASDELLEHEGWKTLTIKYVEIGTISMNRSEKETNDLGMDYFPTRVITERLK</sequence>
<protein>
    <recommendedName>
        <fullName evidence="4">Lipoprotein</fullName>
    </recommendedName>
</protein>
<evidence type="ECO:0000256" key="1">
    <source>
        <dbReference type="SAM" id="SignalP"/>
    </source>
</evidence>
<dbReference type="EMBL" id="JAGYPJ010000001">
    <property type="protein sequence ID" value="MBS4199847.1"/>
    <property type="molecule type" value="Genomic_DNA"/>
</dbReference>
<comment type="caution">
    <text evidence="2">The sequence shown here is derived from an EMBL/GenBank/DDBJ whole genome shotgun (WGS) entry which is preliminary data.</text>
</comment>
<feature type="signal peptide" evidence="1">
    <location>
        <begin position="1"/>
        <end position="19"/>
    </location>
</feature>
<dbReference type="RefSeq" id="WP_213110483.1">
    <property type="nucleotide sequence ID" value="NZ_JAGYPJ010000001.1"/>
</dbReference>
<dbReference type="PROSITE" id="PS51257">
    <property type="entry name" value="PROKAR_LIPOPROTEIN"/>
    <property type="match status" value="1"/>
</dbReference>
<gene>
    <name evidence="2" type="ORF">KHA93_09275</name>
</gene>
<keyword evidence="1" id="KW-0732">Signal</keyword>
<keyword evidence="3" id="KW-1185">Reference proteome</keyword>
<feature type="chain" id="PRO_5039415024" description="Lipoprotein" evidence="1">
    <location>
        <begin position="20"/>
        <end position="161"/>
    </location>
</feature>